<evidence type="ECO:0000256" key="3">
    <source>
        <dbReference type="ARBA" id="ARBA00022553"/>
    </source>
</evidence>
<keyword evidence="6" id="KW-0902">Two-component regulatory system</keyword>
<dbReference type="FunFam" id="3.30.565.10:FF:000006">
    <property type="entry name" value="Sensor histidine kinase WalK"/>
    <property type="match status" value="1"/>
</dbReference>
<dbReference type="SMART" id="SM00387">
    <property type="entry name" value="HATPase_c"/>
    <property type="match status" value="1"/>
</dbReference>
<dbReference type="InterPro" id="IPR049835">
    <property type="entry name" value="RppB"/>
</dbReference>
<dbReference type="InterPro" id="IPR003661">
    <property type="entry name" value="HisK_dim/P_dom"/>
</dbReference>
<dbReference type="InterPro" id="IPR050351">
    <property type="entry name" value="BphY/WalK/GraS-like"/>
</dbReference>
<protein>
    <recommendedName>
        <fullName evidence="2">histidine kinase</fullName>
        <ecNumber evidence="2">2.7.13.3</ecNumber>
    </recommendedName>
</protein>
<dbReference type="EC" id="2.7.13.3" evidence="2"/>
<organism evidence="10">
    <name type="scientific">Planktothricoides raciborskii GIHE-MW2</name>
    <dbReference type="NCBI Taxonomy" id="2792601"/>
    <lineage>
        <taxon>Bacteria</taxon>
        <taxon>Bacillati</taxon>
        <taxon>Cyanobacteriota</taxon>
        <taxon>Cyanophyceae</taxon>
        <taxon>Oscillatoriophycideae</taxon>
        <taxon>Oscillatoriales</taxon>
        <taxon>Oscillatoriaceae</taxon>
        <taxon>Planktothricoides</taxon>
    </lineage>
</organism>
<comment type="catalytic activity">
    <reaction evidence="1">
        <text>ATP + protein L-histidine = ADP + protein N-phospho-L-histidine.</text>
        <dbReference type="EC" id="2.7.13.3"/>
    </reaction>
</comment>
<dbReference type="Pfam" id="PF02518">
    <property type="entry name" value="HATPase_c"/>
    <property type="match status" value="1"/>
</dbReference>
<dbReference type="AlphaFoldDB" id="A0AAU8JCG0"/>
<dbReference type="Gene3D" id="1.10.287.130">
    <property type="match status" value="1"/>
</dbReference>
<evidence type="ECO:0000256" key="2">
    <source>
        <dbReference type="ARBA" id="ARBA00012438"/>
    </source>
</evidence>
<keyword evidence="5 10" id="KW-0418">Kinase</keyword>
<dbReference type="GO" id="GO:0000155">
    <property type="term" value="F:phosphorelay sensor kinase activity"/>
    <property type="evidence" value="ECO:0007669"/>
    <property type="project" value="InterPro"/>
</dbReference>
<dbReference type="PANTHER" id="PTHR45453:SF1">
    <property type="entry name" value="PHOSPHATE REGULON SENSOR PROTEIN PHOR"/>
    <property type="match status" value="1"/>
</dbReference>
<dbReference type="Gene3D" id="3.30.565.10">
    <property type="entry name" value="Histidine kinase-like ATPase, C-terminal domain"/>
    <property type="match status" value="1"/>
</dbReference>
<evidence type="ECO:0000313" key="10">
    <source>
        <dbReference type="EMBL" id="XCM36470.1"/>
    </source>
</evidence>
<keyword evidence="3" id="KW-0597">Phosphoprotein</keyword>
<evidence type="ECO:0000256" key="5">
    <source>
        <dbReference type="ARBA" id="ARBA00022777"/>
    </source>
</evidence>
<dbReference type="InterPro" id="IPR036890">
    <property type="entry name" value="HATPase_C_sf"/>
</dbReference>
<evidence type="ECO:0000256" key="8">
    <source>
        <dbReference type="SAM" id="Phobius"/>
    </source>
</evidence>
<feature type="domain" description="Histidine kinase" evidence="9">
    <location>
        <begin position="228"/>
        <end position="447"/>
    </location>
</feature>
<keyword evidence="8" id="KW-1133">Transmembrane helix</keyword>
<dbReference type="GO" id="GO:0004721">
    <property type="term" value="F:phosphoprotein phosphatase activity"/>
    <property type="evidence" value="ECO:0007669"/>
    <property type="project" value="TreeGrafter"/>
</dbReference>
<evidence type="ECO:0000256" key="1">
    <source>
        <dbReference type="ARBA" id="ARBA00000085"/>
    </source>
</evidence>
<evidence type="ECO:0000259" key="9">
    <source>
        <dbReference type="PROSITE" id="PS50109"/>
    </source>
</evidence>
<sequence length="461" mass="51428">MMQQNQLFQKTRSRLACWYAGVMGVILSICGVGVYEAIAHAHQVTLDRELESVAGTIHDSLETLLEEPGILAPELRRFLPDLCIVTEKCATEPRNPNSHVLGAIAQGHYYLRLLDLSGNLVALAGIHPPGLSSKSPQKTWQTVVDTNGTRYHQISVTLHTQDYRDWGYLQLGRSLAEWEHYLAAVKLILIVGLPIALLLVGFASWWLAGLAMQPIYQSYQQIQQFTGDAAHELRTPLAAIRATVESTLRMPQLNQSEIRETLHSIQRQNHRLYQLVKDLLWLSRMDRQIMPQEPNVCCLNDIISDVQEELAALAIAANITLNKHINSYQPLTLLGYEDQLYRLVMNLVSNAIQYSNAGGEVNLILESAANDAMIHIKDTGIGISPEDQTRIFNRFYRVNSDRSRTTGGAGLGLAIAEAIVKNHNGQIHLQSELGKGSIFTIRLPLTKSPSQFTNKLKTSKT</sequence>
<dbReference type="FunFam" id="1.10.287.130:FF:000001">
    <property type="entry name" value="Two-component sensor histidine kinase"/>
    <property type="match status" value="1"/>
</dbReference>
<dbReference type="GO" id="GO:0005886">
    <property type="term" value="C:plasma membrane"/>
    <property type="evidence" value="ECO:0007669"/>
    <property type="project" value="TreeGrafter"/>
</dbReference>
<keyword evidence="4 10" id="KW-0808">Transferase</keyword>
<dbReference type="InterPro" id="IPR036097">
    <property type="entry name" value="HisK_dim/P_sf"/>
</dbReference>
<keyword evidence="7 8" id="KW-0472">Membrane</keyword>
<proteinExistence type="predicted"/>
<dbReference type="SMART" id="SM00388">
    <property type="entry name" value="HisKA"/>
    <property type="match status" value="1"/>
</dbReference>
<dbReference type="RefSeq" id="WP_322096566.1">
    <property type="nucleotide sequence ID" value="NZ_CP159837.1"/>
</dbReference>
<name>A0AAU8JCG0_9CYAN</name>
<gene>
    <name evidence="10" type="primary">rppB</name>
    <name evidence="10" type="ORF">ABWT76_005231</name>
</gene>
<evidence type="ECO:0000256" key="6">
    <source>
        <dbReference type="ARBA" id="ARBA00023012"/>
    </source>
</evidence>
<dbReference type="GO" id="GO:0016036">
    <property type="term" value="P:cellular response to phosphate starvation"/>
    <property type="evidence" value="ECO:0007669"/>
    <property type="project" value="TreeGrafter"/>
</dbReference>
<dbReference type="SUPFAM" id="SSF55874">
    <property type="entry name" value="ATPase domain of HSP90 chaperone/DNA topoisomerase II/histidine kinase"/>
    <property type="match status" value="1"/>
</dbReference>
<evidence type="ECO:0000256" key="7">
    <source>
        <dbReference type="ARBA" id="ARBA00023136"/>
    </source>
</evidence>
<feature type="transmembrane region" description="Helical" evidence="8">
    <location>
        <begin position="16"/>
        <end position="38"/>
    </location>
</feature>
<dbReference type="SUPFAM" id="SSF47384">
    <property type="entry name" value="Homodimeric domain of signal transducing histidine kinase"/>
    <property type="match status" value="1"/>
</dbReference>
<accession>A0AAU8JCG0</accession>
<dbReference type="InterPro" id="IPR005467">
    <property type="entry name" value="His_kinase_dom"/>
</dbReference>
<dbReference type="PROSITE" id="PS50109">
    <property type="entry name" value="HIS_KIN"/>
    <property type="match status" value="1"/>
</dbReference>
<evidence type="ECO:0000256" key="4">
    <source>
        <dbReference type="ARBA" id="ARBA00022679"/>
    </source>
</evidence>
<keyword evidence="8" id="KW-0812">Transmembrane</keyword>
<dbReference type="PANTHER" id="PTHR45453">
    <property type="entry name" value="PHOSPHATE REGULON SENSOR PROTEIN PHOR"/>
    <property type="match status" value="1"/>
</dbReference>
<dbReference type="InterPro" id="IPR004358">
    <property type="entry name" value="Sig_transdc_His_kin-like_C"/>
</dbReference>
<reference evidence="10" key="1">
    <citation type="submission" date="2024-07" db="EMBL/GenBank/DDBJ databases">
        <authorList>
            <person name="Kim Y.J."/>
            <person name="Jeong J.Y."/>
        </authorList>
    </citation>
    <scope>NUCLEOTIDE SEQUENCE</scope>
    <source>
        <strain evidence="10">GIHE-MW2</strain>
    </source>
</reference>
<feature type="transmembrane region" description="Helical" evidence="8">
    <location>
        <begin position="181"/>
        <end position="208"/>
    </location>
</feature>
<dbReference type="CDD" id="cd00082">
    <property type="entry name" value="HisKA"/>
    <property type="match status" value="1"/>
</dbReference>
<dbReference type="InterPro" id="IPR003594">
    <property type="entry name" value="HATPase_dom"/>
</dbReference>
<dbReference type="Pfam" id="PF00512">
    <property type="entry name" value="HisKA"/>
    <property type="match status" value="1"/>
</dbReference>
<dbReference type="NCBIfam" id="NF041735">
    <property type="entry name" value="hist_kin_RppB"/>
    <property type="match status" value="1"/>
</dbReference>
<dbReference type="EMBL" id="CP159837">
    <property type="protein sequence ID" value="XCM36470.1"/>
    <property type="molecule type" value="Genomic_DNA"/>
</dbReference>
<dbReference type="PRINTS" id="PR00344">
    <property type="entry name" value="BCTRLSENSOR"/>
</dbReference>